<dbReference type="EMBL" id="AODH01000028">
    <property type="protein sequence ID" value="EUJ39325.1"/>
    <property type="molecule type" value="Genomic_DNA"/>
</dbReference>
<dbReference type="NCBIfam" id="TIGR04226">
    <property type="entry name" value="RrgB_K2N_iso_D2"/>
    <property type="match status" value="1"/>
</dbReference>
<gene>
    <name evidence="7" type="ORF">BCAMP_07270</name>
</gene>
<dbReference type="STRING" id="1265861.BCAMP_07270"/>
<feature type="domain" description="Gram-positive cocci surface proteins LPxTG" evidence="6">
    <location>
        <begin position="178"/>
        <end position="213"/>
    </location>
</feature>
<dbReference type="InterPro" id="IPR001434">
    <property type="entry name" value="OmcB-like_DUF11"/>
</dbReference>
<keyword evidence="5" id="KW-0572">Peptidoglycan-anchor</keyword>
<evidence type="ECO:0000259" key="6">
    <source>
        <dbReference type="PROSITE" id="PS50847"/>
    </source>
</evidence>
<organism evidence="7 8">
    <name type="scientific">Brochothrix campestris FSL F6-1037</name>
    <dbReference type="NCBI Taxonomy" id="1265861"/>
    <lineage>
        <taxon>Bacteria</taxon>
        <taxon>Bacillati</taxon>
        <taxon>Bacillota</taxon>
        <taxon>Bacilli</taxon>
        <taxon>Bacillales</taxon>
        <taxon>Listeriaceae</taxon>
        <taxon>Brochothrix</taxon>
    </lineage>
</organism>
<dbReference type="AlphaFoldDB" id="W7CRT5"/>
<dbReference type="RefSeq" id="WP_035314650.1">
    <property type="nucleotide sequence ID" value="NZ_AODH01000028.1"/>
</dbReference>
<dbReference type="NCBIfam" id="TIGR01451">
    <property type="entry name" value="B_ant_repeat"/>
    <property type="match status" value="1"/>
</dbReference>
<dbReference type="Pfam" id="PF01345">
    <property type="entry name" value="DUF11"/>
    <property type="match status" value="1"/>
</dbReference>
<comment type="caution">
    <text evidence="7">The sequence shown here is derived from an EMBL/GenBank/DDBJ whole genome shotgun (WGS) entry which is preliminary data.</text>
</comment>
<sequence length="213" mass="22543">NKKLRKNVFNASNDAIDHKAVKVGAVISYQIKATNTSAPTTIINKVKIGDAIPAGLVYQRGSLKVTGVDGKEKALTDDVVTGQKLATGDLGSLKGGESLFISFKVKVSAEAKGKVVNVATVDGNVPPPTPGEPDVPLVPEKPTTDINVPEIEVPNTPPNKPNITVPEKPSVSKKITILPKTGDKAENNELGIGMILLVLTTLIIVRRKEVFNK</sequence>
<keyword evidence="3" id="KW-0964">Secreted</keyword>
<dbReference type="PROSITE" id="PS50847">
    <property type="entry name" value="GRAM_POS_ANCHORING"/>
    <property type="match status" value="1"/>
</dbReference>
<dbReference type="OrthoDB" id="1751088at2"/>
<keyword evidence="8" id="KW-1185">Reference proteome</keyword>
<dbReference type="Gene3D" id="2.60.40.740">
    <property type="match status" value="1"/>
</dbReference>
<keyword evidence="2" id="KW-0134">Cell wall</keyword>
<evidence type="ECO:0000256" key="5">
    <source>
        <dbReference type="ARBA" id="ARBA00023088"/>
    </source>
</evidence>
<dbReference type="NCBIfam" id="TIGR01167">
    <property type="entry name" value="LPXTG_anchor"/>
    <property type="match status" value="1"/>
</dbReference>
<dbReference type="InterPro" id="IPR026466">
    <property type="entry name" value="Fim_isopep_form_D2_dom"/>
</dbReference>
<feature type="non-terminal residue" evidence="7">
    <location>
        <position position="1"/>
    </location>
</feature>
<name>W7CRT5_9LIST</name>
<evidence type="ECO:0000313" key="8">
    <source>
        <dbReference type="Proteomes" id="UP000019243"/>
    </source>
</evidence>
<evidence type="ECO:0000256" key="1">
    <source>
        <dbReference type="ARBA" id="ARBA00004168"/>
    </source>
</evidence>
<proteinExistence type="predicted"/>
<reference evidence="7 8" key="1">
    <citation type="submission" date="2012-12" db="EMBL/GenBank/DDBJ databases">
        <title>Novel taxa of Listeriaceae from agricultural environments in the United States.</title>
        <authorList>
            <person name="den Bakker H.C."/>
            <person name="Allred A."/>
            <person name="Warchocki S."/>
            <person name="Wright E.M."/>
            <person name="Burrell A."/>
            <person name="Nightingale K.K."/>
            <person name="Kephart D."/>
            <person name="Wiedmann M."/>
        </authorList>
    </citation>
    <scope>NUCLEOTIDE SEQUENCE [LARGE SCALE GENOMIC DNA]</scope>
    <source>
        <strain evidence="7 8">FSL F6-1037</strain>
    </source>
</reference>
<evidence type="ECO:0000256" key="3">
    <source>
        <dbReference type="ARBA" id="ARBA00022525"/>
    </source>
</evidence>
<comment type="subcellular location">
    <subcellularLocation>
        <location evidence="1">Secreted</location>
        <location evidence="1">Cell wall</location>
        <topology evidence="1">Peptidoglycan-anchor</topology>
    </subcellularLocation>
</comment>
<protein>
    <submittedName>
        <fullName evidence="7">Cell wall surface anchor family protein</fullName>
    </submittedName>
</protein>
<dbReference type="Proteomes" id="UP000019243">
    <property type="component" value="Unassembled WGS sequence"/>
</dbReference>
<keyword evidence="4" id="KW-0732">Signal</keyword>
<evidence type="ECO:0000313" key="7">
    <source>
        <dbReference type="EMBL" id="EUJ39325.1"/>
    </source>
</evidence>
<dbReference type="InterPro" id="IPR047589">
    <property type="entry name" value="DUF11_rpt"/>
</dbReference>
<dbReference type="InterPro" id="IPR019931">
    <property type="entry name" value="LPXTG_anchor"/>
</dbReference>
<evidence type="ECO:0000256" key="4">
    <source>
        <dbReference type="ARBA" id="ARBA00022729"/>
    </source>
</evidence>
<accession>W7CRT5</accession>
<evidence type="ECO:0000256" key="2">
    <source>
        <dbReference type="ARBA" id="ARBA00022512"/>
    </source>
</evidence>